<evidence type="ECO:0000313" key="1">
    <source>
        <dbReference type="EMBL" id="AAF80824.1"/>
    </source>
</evidence>
<keyword evidence="2" id="KW-1185">Reference proteome</keyword>
<reference evidence="1 2" key="5">
    <citation type="journal article" date="2000" name="J. Bacteriol.">
        <title>Sequence of the genome of the temperate, serotype-converting, Pseudomonas aeruginosa bacteriophage D3.</title>
        <authorList>
            <person name="Kropinski A.M."/>
        </authorList>
    </citation>
    <scope>NUCLEOTIDE SEQUENCE [LARGE SCALE GENOMIC DNA]</scope>
</reference>
<gene>
    <name evidence="1" type="primary">orf65</name>
</gene>
<organismHost>
    <name type="scientific">Pseudomonas aeruginosa</name>
    <dbReference type="NCBI Taxonomy" id="287"/>
</organismHost>
<reference evidence="1 2" key="3">
    <citation type="journal article" date="1999" name="Can. J. Microbiol.">
        <title>Transfer RNA genes and their significance to codon usage in the Pseudomonas aeruginosa lamboid bacteriophage D3.</title>
        <authorList>
            <person name="Kropinski A.M."/>
            <person name="Sibbald M.J."/>
        </authorList>
    </citation>
    <scope>NUCLEOTIDE SEQUENCE [LARGE SCALE GENOMIC DNA]</scope>
</reference>
<protein>
    <submittedName>
        <fullName evidence="1">Uncharacterized protein</fullName>
    </submittedName>
</protein>
<reference evidence="1 2" key="4">
    <citation type="journal article" date="1999" name="J. Bacteriol.">
        <title>Cloning and analysis of the capsid morphogenesis genes of Pseudomonas aeruginosa bacteriophage D3: another example of protein chain mail?</title>
        <authorList>
            <person name="Gilakjan Z.A."/>
            <person name="Kropinski A.M."/>
        </authorList>
    </citation>
    <scope>NUCLEOTIDE SEQUENCE [LARGE SCALE GENOMIC DNA]</scope>
</reference>
<name>Q9MC57_BPD3</name>
<evidence type="ECO:0000313" key="2">
    <source>
        <dbReference type="Proteomes" id="UP000009085"/>
    </source>
</evidence>
<sequence length="182" mass="20645">MSIDWSKAPEGATHWEPKGTGFGEGWMKKVGNEWSYWLEGSEVWAGVWADCFVSAEREATFEARPQESWNGQGLPPVGTLCEWHGPNSDGPDGWVYTESNVVAYTDDGLFICMQKPGCWPVVQRIDNCEFRPLRTPEQIAAEEREKAISEMFGTLQQSPWASTLKRCEILYDAGYRRQEEGK</sequence>
<proteinExistence type="predicted"/>
<organism evidence="1 2">
    <name type="scientific">Pseudomonas phage D3</name>
    <name type="common">Bacteriophage D3</name>
    <dbReference type="NCBI Taxonomy" id="2932880"/>
    <lineage>
        <taxon>Viruses</taxon>
        <taxon>Duplodnaviria</taxon>
        <taxon>Heunggongvirae</taxon>
        <taxon>Uroviricota</taxon>
        <taxon>Caudoviricetes</taxon>
        <taxon>Detrevirus</taxon>
        <taxon>Detrevirus D3</taxon>
    </lineage>
</organism>
<reference evidence="1 2" key="1">
    <citation type="journal article" date="1994" name="J. Bacteriol.">
        <title>Cloning of the early promoters of Pseudomonas aeruginosa bacteriophage D3: sequence of the immunity region of D3.</title>
        <authorList>
            <person name="Farinha M.A."/>
            <person name="Allan B.J."/>
            <person name="Gertman E.M."/>
            <person name="Ronald S.L."/>
            <person name="Kropinski A.M."/>
        </authorList>
    </citation>
    <scope>NUCLEOTIDE SEQUENCE [LARGE SCALE GENOMIC DNA]</scope>
</reference>
<dbReference type="GeneID" id="1262939"/>
<dbReference type="RefSeq" id="NP_061561.1">
    <property type="nucleotide sequence ID" value="NC_002484.2"/>
</dbReference>
<dbReference type="Proteomes" id="UP000009085">
    <property type="component" value="Segment"/>
</dbReference>
<accession>Q9MC57</accession>
<reference evidence="1 2" key="2">
    <citation type="journal article" date="1996" name="Gene">
        <title>Genetic and sequence analysis of the cos region of the temperate Pseudomonas aeruginosa bacteriophage, D3.</title>
        <authorList>
            <person name="Sharp R."/>
            <person name="Jansons I.S."/>
            <person name="Gertman E."/>
            <person name="Kropinski A.M."/>
        </authorList>
    </citation>
    <scope>NUCLEOTIDE SEQUENCE [LARGE SCALE GENOMIC DNA]</scope>
</reference>
<dbReference type="KEGG" id="vg:1262939"/>
<dbReference type="EMBL" id="AF165214">
    <property type="protein sequence ID" value="AAF80824.1"/>
    <property type="molecule type" value="Genomic_DNA"/>
</dbReference>